<gene>
    <name evidence="11" type="ORF">H6P81_016844</name>
</gene>
<evidence type="ECO:0000313" key="11">
    <source>
        <dbReference type="EMBL" id="KAG9440990.1"/>
    </source>
</evidence>
<evidence type="ECO:0000256" key="2">
    <source>
        <dbReference type="ARBA" id="ARBA00022745"/>
    </source>
</evidence>
<feature type="region of interest" description="Disordered" evidence="9">
    <location>
        <begin position="1"/>
        <end position="76"/>
    </location>
</feature>
<dbReference type="Pfam" id="PF00847">
    <property type="entry name" value="AP2"/>
    <property type="match status" value="1"/>
</dbReference>
<dbReference type="Gene3D" id="3.30.730.10">
    <property type="entry name" value="AP2/ERF domain"/>
    <property type="match status" value="1"/>
</dbReference>
<comment type="caution">
    <text evidence="11">The sequence shown here is derived from an EMBL/GenBank/DDBJ whole genome shotgun (WGS) entry which is preliminary data.</text>
</comment>
<proteinExistence type="inferred from homology"/>
<dbReference type="InterPro" id="IPR001471">
    <property type="entry name" value="AP2/ERF_dom"/>
</dbReference>
<evidence type="ECO:0000256" key="6">
    <source>
        <dbReference type="ARBA" id="ARBA00023163"/>
    </source>
</evidence>
<feature type="region of interest" description="Disordered" evidence="9">
    <location>
        <begin position="296"/>
        <end position="334"/>
    </location>
</feature>
<name>A0AAV7DWE8_ARIFI</name>
<dbReference type="GO" id="GO:0009873">
    <property type="term" value="P:ethylene-activated signaling pathway"/>
    <property type="evidence" value="ECO:0007669"/>
    <property type="project" value="UniProtKB-KW"/>
</dbReference>
<dbReference type="PROSITE" id="PS51032">
    <property type="entry name" value="AP2_ERF"/>
    <property type="match status" value="1"/>
</dbReference>
<evidence type="ECO:0000256" key="9">
    <source>
        <dbReference type="SAM" id="MobiDB-lite"/>
    </source>
</evidence>
<keyword evidence="3" id="KW-0805">Transcription regulation</keyword>
<reference evidence="11 12" key="1">
    <citation type="submission" date="2021-07" db="EMBL/GenBank/DDBJ databases">
        <title>The Aristolochia fimbriata genome: insights into angiosperm evolution, floral development and chemical biosynthesis.</title>
        <authorList>
            <person name="Jiao Y."/>
        </authorList>
    </citation>
    <scope>NUCLEOTIDE SEQUENCE [LARGE SCALE GENOMIC DNA]</scope>
    <source>
        <strain evidence="11">IBCAS-2021</strain>
        <tissue evidence="11">Leaf</tissue>
    </source>
</reference>
<keyword evidence="7" id="KW-0539">Nucleus</keyword>
<accession>A0AAV7DWE8</accession>
<feature type="compositionally biased region" description="Basic and acidic residues" evidence="9">
    <location>
        <begin position="296"/>
        <end position="305"/>
    </location>
</feature>
<dbReference type="EMBL" id="JAINDJ010000007">
    <property type="protein sequence ID" value="KAG9440990.1"/>
    <property type="molecule type" value="Genomic_DNA"/>
</dbReference>
<dbReference type="PANTHER" id="PTHR31657:SF19">
    <property type="entry name" value="ETHYLENE-RESPONSIVE TRANSCRIPTION FACTOR ERF053"/>
    <property type="match status" value="1"/>
</dbReference>
<dbReference type="AlphaFoldDB" id="A0AAV7DWE8"/>
<dbReference type="InterPro" id="IPR016177">
    <property type="entry name" value="DNA-bd_dom_sf"/>
</dbReference>
<evidence type="ECO:0000256" key="7">
    <source>
        <dbReference type="ARBA" id="ARBA00023242"/>
    </source>
</evidence>
<comment type="subcellular location">
    <subcellularLocation>
        <location evidence="1">Nucleus</location>
    </subcellularLocation>
</comment>
<evidence type="ECO:0000256" key="4">
    <source>
        <dbReference type="ARBA" id="ARBA00023125"/>
    </source>
</evidence>
<keyword evidence="2" id="KW-0936">Ethylene signaling pathway</keyword>
<dbReference type="GO" id="GO:0005634">
    <property type="term" value="C:nucleus"/>
    <property type="evidence" value="ECO:0007669"/>
    <property type="project" value="UniProtKB-SubCell"/>
</dbReference>
<dbReference type="Proteomes" id="UP000825729">
    <property type="component" value="Unassembled WGS sequence"/>
</dbReference>
<feature type="domain" description="AP2/ERF" evidence="10">
    <location>
        <begin position="205"/>
        <end position="262"/>
    </location>
</feature>
<sequence length="461" mass="50405">MADSRSSNNSQQKEKGLAPSSLKLNMEGPRGQWRPVFEEASTSPRPLKKTRSPDHRTSSPSSTHRKTTHLPITLSSSPRQPYFPFLYDGSNPTAATTAAAAAPPSTTHLPLLLPQPQPQPQQQHQMISFGQHQPMGYSPFFMRSGGVAPPCATLNTQEQQQLLRYWSEALNLSPRGQMMMMSRLGQDGHRGFPLLRPPNTTSTKLYRGVRQRHWGKWVAEIRLPRNRTRLWLGTFDTAEDAALAYDREAFKLRGDNARLNFPELFIGRGNSTVQPSDSTAAPVPNLRPLEAADVELPHGVEPEKGPDDDDNAYKPSLEDNSPSEGSGSSEVLPIKDGQTVEGDVAEDHEGGGGFGPSSSAETMMWGEMEESWFNAIPAGWGPGSHVWDDLYTNSNLLQGAHFPINYSVPKLETESSGPQKSPLQPDLSTISSSVSSPASSSPTFDFFSPSSSSSSPPWKDS</sequence>
<feature type="compositionally biased region" description="Polar residues" evidence="9">
    <location>
        <begin position="414"/>
        <end position="430"/>
    </location>
</feature>
<feature type="compositionally biased region" description="Low complexity" evidence="9">
    <location>
        <begin position="431"/>
        <end position="461"/>
    </location>
</feature>
<evidence type="ECO:0000256" key="3">
    <source>
        <dbReference type="ARBA" id="ARBA00023015"/>
    </source>
</evidence>
<dbReference type="PANTHER" id="PTHR31657">
    <property type="entry name" value="ETHYLENE-RESPONSIVE TRANSCRIPTION FACTOR ERF061"/>
    <property type="match status" value="1"/>
</dbReference>
<evidence type="ECO:0000259" key="10">
    <source>
        <dbReference type="PROSITE" id="PS51032"/>
    </source>
</evidence>
<dbReference type="SUPFAM" id="SSF54171">
    <property type="entry name" value="DNA-binding domain"/>
    <property type="match status" value="1"/>
</dbReference>
<evidence type="ECO:0000256" key="5">
    <source>
        <dbReference type="ARBA" id="ARBA00023159"/>
    </source>
</evidence>
<dbReference type="GO" id="GO:0003700">
    <property type="term" value="F:DNA-binding transcription factor activity"/>
    <property type="evidence" value="ECO:0007669"/>
    <property type="project" value="InterPro"/>
</dbReference>
<dbReference type="CDD" id="cd00018">
    <property type="entry name" value="AP2"/>
    <property type="match status" value="1"/>
</dbReference>
<organism evidence="11 12">
    <name type="scientific">Aristolochia fimbriata</name>
    <name type="common">White veined hardy Dutchman's pipe vine</name>
    <dbReference type="NCBI Taxonomy" id="158543"/>
    <lineage>
        <taxon>Eukaryota</taxon>
        <taxon>Viridiplantae</taxon>
        <taxon>Streptophyta</taxon>
        <taxon>Embryophyta</taxon>
        <taxon>Tracheophyta</taxon>
        <taxon>Spermatophyta</taxon>
        <taxon>Magnoliopsida</taxon>
        <taxon>Magnoliidae</taxon>
        <taxon>Piperales</taxon>
        <taxon>Aristolochiaceae</taxon>
        <taxon>Aristolochia</taxon>
    </lineage>
</organism>
<dbReference type="FunFam" id="3.30.730.10:FF:000001">
    <property type="entry name" value="Ethylene-responsive transcription factor 2"/>
    <property type="match status" value="1"/>
</dbReference>
<comment type="similarity">
    <text evidence="8">Belongs to the AP2/ERF transcription factor family. ERF subfamily.</text>
</comment>
<feature type="compositionally biased region" description="Polar residues" evidence="9">
    <location>
        <begin position="1"/>
        <end position="11"/>
    </location>
</feature>
<keyword evidence="6" id="KW-0804">Transcription</keyword>
<evidence type="ECO:0000256" key="1">
    <source>
        <dbReference type="ARBA" id="ARBA00004123"/>
    </source>
</evidence>
<evidence type="ECO:0000256" key="8">
    <source>
        <dbReference type="ARBA" id="ARBA00024343"/>
    </source>
</evidence>
<feature type="region of interest" description="Disordered" evidence="9">
    <location>
        <begin position="410"/>
        <end position="461"/>
    </location>
</feature>
<dbReference type="SMART" id="SM00380">
    <property type="entry name" value="AP2"/>
    <property type="match status" value="1"/>
</dbReference>
<feature type="compositionally biased region" description="Polar residues" evidence="9">
    <location>
        <begin position="318"/>
        <end position="329"/>
    </location>
</feature>
<protein>
    <recommendedName>
        <fullName evidence="10">AP2/ERF domain-containing protein</fullName>
    </recommendedName>
</protein>
<keyword evidence="5" id="KW-0010">Activator</keyword>
<keyword evidence="4" id="KW-0238">DNA-binding</keyword>
<dbReference type="InterPro" id="IPR051758">
    <property type="entry name" value="ERF/AP2-like"/>
</dbReference>
<dbReference type="InterPro" id="IPR036955">
    <property type="entry name" value="AP2/ERF_dom_sf"/>
</dbReference>
<evidence type="ECO:0000313" key="12">
    <source>
        <dbReference type="Proteomes" id="UP000825729"/>
    </source>
</evidence>
<dbReference type="PRINTS" id="PR00367">
    <property type="entry name" value="ETHRSPELEMNT"/>
</dbReference>
<dbReference type="GO" id="GO:0000976">
    <property type="term" value="F:transcription cis-regulatory region binding"/>
    <property type="evidence" value="ECO:0007669"/>
    <property type="project" value="UniProtKB-ARBA"/>
</dbReference>
<keyword evidence="12" id="KW-1185">Reference proteome</keyword>